<accession>A0AB39QAN9</accession>
<dbReference type="RefSeq" id="WP_369175055.1">
    <property type="nucleotide sequence ID" value="NZ_CP163439.1"/>
</dbReference>
<proteinExistence type="predicted"/>
<gene>
    <name evidence="1" type="ORF">AB5J49_05870</name>
</gene>
<organism evidence="1">
    <name type="scientific">Streptomyces sp. R28</name>
    <dbReference type="NCBI Taxonomy" id="3238628"/>
    <lineage>
        <taxon>Bacteria</taxon>
        <taxon>Bacillati</taxon>
        <taxon>Actinomycetota</taxon>
        <taxon>Actinomycetes</taxon>
        <taxon>Kitasatosporales</taxon>
        <taxon>Streptomycetaceae</taxon>
        <taxon>Streptomyces</taxon>
    </lineage>
</organism>
<dbReference type="InterPro" id="IPR019546">
    <property type="entry name" value="TAT_signal_bac_arc"/>
</dbReference>
<dbReference type="EMBL" id="CP163439">
    <property type="protein sequence ID" value="XDQ40347.1"/>
    <property type="molecule type" value="Genomic_DNA"/>
</dbReference>
<reference evidence="1" key="1">
    <citation type="submission" date="2024-07" db="EMBL/GenBank/DDBJ databases">
        <authorList>
            <person name="Yu S.T."/>
        </authorList>
    </citation>
    <scope>NUCLEOTIDE SEQUENCE</scope>
    <source>
        <strain evidence="1">R28</strain>
    </source>
</reference>
<evidence type="ECO:0000313" key="1">
    <source>
        <dbReference type="EMBL" id="XDQ40347.1"/>
    </source>
</evidence>
<dbReference type="AlphaFoldDB" id="A0AB39QAN9"/>
<dbReference type="NCBIfam" id="TIGR01409">
    <property type="entry name" value="TAT_signal_seq"/>
    <property type="match status" value="1"/>
</dbReference>
<name>A0AB39QAN9_9ACTN</name>
<protein>
    <submittedName>
        <fullName evidence="1">Twin-arginine translocation signal domain-containing protein</fullName>
    </submittedName>
</protein>
<sequence>MPSIAVAGFGNEGEIFRSLGCRQGIARAFLRRSAAAGSTGAIGATGWPNGVDMLGSLSSIVRSAIRNSTEISNSMHLTYT</sequence>